<dbReference type="EMBL" id="LR796230">
    <property type="protein sequence ID" value="CAB4128481.1"/>
    <property type="molecule type" value="Genomic_DNA"/>
</dbReference>
<evidence type="ECO:0008006" key="3">
    <source>
        <dbReference type="Google" id="ProtNLM"/>
    </source>
</evidence>
<evidence type="ECO:0000313" key="2">
    <source>
        <dbReference type="EMBL" id="CAB4128481.1"/>
    </source>
</evidence>
<sequence length="81" mass="9056">MKKRMQRFMQRLRAMLVYGGLAATAACSPKPLQTVLHVVNTGDPAAPFALDRHDRLCVSKNKPPTPDCNPQKFGYKDAKEQ</sequence>
<protein>
    <recommendedName>
        <fullName evidence="3">Lipoprotein</fullName>
    </recommendedName>
</protein>
<dbReference type="PROSITE" id="PS51257">
    <property type="entry name" value="PROKAR_LIPOPROTEIN"/>
    <property type="match status" value="1"/>
</dbReference>
<name>A0A6J5L292_9CAUD</name>
<proteinExistence type="predicted"/>
<reference evidence="2" key="1">
    <citation type="submission" date="2020-04" db="EMBL/GenBank/DDBJ databases">
        <authorList>
            <person name="Chiriac C."/>
            <person name="Salcher M."/>
            <person name="Ghai R."/>
            <person name="Kavagutti S V."/>
        </authorList>
    </citation>
    <scope>NUCLEOTIDE SEQUENCE</scope>
</reference>
<feature type="region of interest" description="Disordered" evidence="1">
    <location>
        <begin position="60"/>
        <end position="81"/>
    </location>
</feature>
<accession>A0A6J5L292</accession>
<evidence type="ECO:0000256" key="1">
    <source>
        <dbReference type="SAM" id="MobiDB-lite"/>
    </source>
</evidence>
<organism evidence="2">
    <name type="scientific">uncultured Caudovirales phage</name>
    <dbReference type="NCBI Taxonomy" id="2100421"/>
    <lineage>
        <taxon>Viruses</taxon>
        <taxon>Duplodnaviria</taxon>
        <taxon>Heunggongvirae</taxon>
        <taxon>Uroviricota</taxon>
        <taxon>Caudoviricetes</taxon>
        <taxon>Peduoviridae</taxon>
        <taxon>Maltschvirus</taxon>
        <taxon>Maltschvirus maltsch</taxon>
    </lineage>
</organism>
<gene>
    <name evidence="2" type="ORF">UFOVP114_35</name>
</gene>